<evidence type="ECO:0000313" key="2">
    <source>
        <dbReference type="EMBL" id="CDT45900.1"/>
    </source>
</evidence>
<protein>
    <submittedName>
        <fullName evidence="1">Uncharacterized protein</fullName>
    </submittedName>
</protein>
<reference evidence="1 3" key="2">
    <citation type="submission" date="2014-06" db="EMBL/GenBank/DDBJ databases">
        <authorList>
            <person name="Le Roux F."/>
        </authorList>
    </citation>
    <scope>NUCLEOTIDE SEQUENCE</scope>
    <source>
        <strain evidence="2 3">J5-4</strain>
        <strain evidence="1">J5-5</strain>
    </source>
</reference>
<name>A0A4R2FQE3_9VIBR</name>
<evidence type="ECO:0000313" key="1">
    <source>
        <dbReference type="EMBL" id="CDS97519.1"/>
    </source>
</evidence>
<proteinExistence type="predicted"/>
<dbReference type="Proteomes" id="UP000049077">
    <property type="component" value="Unassembled WGS sequence"/>
</dbReference>
<dbReference type="Proteomes" id="UP000049495">
    <property type="component" value="Unassembled WGS sequence"/>
</dbReference>
<comment type="caution">
    <text evidence="1">The sequence shown here is derived from an EMBL/GenBank/DDBJ whole genome shotgun (WGS) entry which is preliminary data.</text>
</comment>
<dbReference type="EMBL" id="CCJV01000032">
    <property type="protein sequence ID" value="CDS97519.1"/>
    <property type="molecule type" value="Genomic_DNA"/>
</dbReference>
<organism evidence="1 4">
    <name type="scientific">Vibrio crassostreae</name>
    <dbReference type="NCBI Taxonomy" id="246167"/>
    <lineage>
        <taxon>Bacteria</taxon>
        <taxon>Pseudomonadati</taxon>
        <taxon>Pseudomonadota</taxon>
        <taxon>Gammaproteobacteria</taxon>
        <taxon>Vibrionales</taxon>
        <taxon>Vibrionaceae</taxon>
        <taxon>Vibrio</taxon>
    </lineage>
</organism>
<dbReference type="RefSeq" id="WP_048658791.1">
    <property type="nucleotide sequence ID" value="NZ_CAWMAN010000027.1"/>
</dbReference>
<dbReference type="EMBL" id="CCJX01000143">
    <property type="protein sequence ID" value="CDT45900.1"/>
    <property type="molecule type" value="Genomic_DNA"/>
</dbReference>
<evidence type="ECO:0000313" key="3">
    <source>
        <dbReference type="Proteomes" id="UP000049077"/>
    </source>
</evidence>
<keyword evidence="3" id="KW-1185">Reference proteome</keyword>
<reference evidence="4" key="1">
    <citation type="submission" date="2014-06" db="EMBL/GenBank/DDBJ databases">
        <authorList>
            <person name="Le Roux Frederique"/>
        </authorList>
    </citation>
    <scope>NUCLEOTIDE SEQUENCE [LARGE SCALE GENOMIC DNA]</scope>
    <source>
        <strain evidence="4">J5-5</strain>
    </source>
</reference>
<evidence type="ECO:0000313" key="4">
    <source>
        <dbReference type="Proteomes" id="UP000049495"/>
    </source>
</evidence>
<sequence>MFELHNPIGSRGDETGNGGFQSLVLSNQYAQVSDATNRQVEFSLSDDVELLEVRVGWADSENSRNLDQVTFWSQCFDDNDEMIANSHRSMVVPFVAGFSMRFYFIPILTPSNAKKIIFTCNYIDIQVCIVSRTTFKELER</sequence>
<accession>A0A4R2FQE3</accession>
<dbReference type="AlphaFoldDB" id="A0A4R2FQE3"/>
<dbReference type="OrthoDB" id="9866686at2"/>
<gene>
    <name evidence="2" type="ORF">VCR4J5_570004</name>
    <name evidence="1" type="ORF">VCR5J5_1270002</name>
</gene>